<protein>
    <submittedName>
        <fullName evidence="1">Uncharacterized protein</fullName>
    </submittedName>
</protein>
<sequence length="99" mass="11702">MLDWTTQLYICVLLLTSRKMMNLSLFSFYWCHLVWKMPEETATRRTDLKILKGVRVAGCGYGFLVVTLVKHELDGRARTLEERARDIFGFYTIHRKTKL</sequence>
<dbReference type="EMBL" id="JANPWB010000010">
    <property type="protein sequence ID" value="KAJ1140497.1"/>
    <property type="molecule type" value="Genomic_DNA"/>
</dbReference>
<dbReference type="AlphaFoldDB" id="A0AAV7QLY6"/>
<reference evidence="1" key="1">
    <citation type="journal article" date="2022" name="bioRxiv">
        <title>Sequencing and chromosome-scale assembly of the giantPleurodeles waltlgenome.</title>
        <authorList>
            <person name="Brown T."/>
            <person name="Elewa A."/>
            <person name="Iarovenko S."/>
            <person name="Subramanian E."/>
            <person name="Araus A.J."/>
            <person name="Petzold A."/>
            <person name="Susuki M."/>
            <person name="Suzuki K.-i.T."/>
            <person name="Hayashi T."/>
            <person name="Toyoda A."/>
            <person name="Oliveira C."/>
            <person name="Osipova E."/>
            <person name="Leigh N.D."/>
            <person name="Simon A."/>
            <person name="Yun M.H."/>
        </authorList>
    </citation>
    <scope>NUCLEOTIDE SEQUENCE</scope>
    <source>
        <strain evidence="1">20211129_DDA</strain>
        <tissue evidence="1">Liver</tissue>
    </source>
</reference>
<name>A0AAV7QLY6_PLEWA</name>
<evidence type="ECO:0000313" key="2">
    <source>
        <dbReference type="Proteomes" id="UP001066276"/>
    </source>
</evidence>
<keyword evidence="2" id="KW-1185">Reference proteome</keyword>
<accession>A0AAV7QLY6</accession>
<proteinExistence type="predicted"/>
<gene>
    <name evidence="1" type="ORF">NDU88_006848</name>
</gene>
<dbReference type="Proteomes" id="UP001066276">
    <property type="component" value="Chromosome 6"/>
</dbReference>
<organism evidence="1 2">
    <name type="scientific">Pleurodeles waltl</name>
    <name type="common">Iberian ribbed newt</name>
    <dbReference type="NCBI Taxonomy" id="8319"/>
    <lineage>
        <taxon>Eukaryota</taxon>
        <taxon>Metazoa</taxon>
        <taxon>Chordata</taxon>
        <taxon>Craniata</taxon>
        <taxon>Vertebrata</taxon>
        <taxon>Euteleostomi</taxon>
        <taxon>Amphibia</taxon>
        <taxon>Batrachia</taxon>
        <taxon>Caudata</taxon>
        <taxon>Salamandroidea</taxon>
        <taxon>Salamandridae</taxon>
        <taxon>Pleurodelinae</taxon>
        <taxon>Pleurodeles</taxon>
    </lineage>
</organism>
<comment type="caution">
    <text evidence="1">The sequence shown here is derived from an EMBL/GenBank/DDBJ whole genome shotgun (WGS) entry which is preliminary data.</text>
</comment>
<evidence type="ECO:0000313" key="1">
    <source>
        <dbReference type="EMBL" id="KAJ1140497.1"/>
    </source>
</evidence>